<dbReference type="OrthoDB" id="1882346at2759"/>
<dbReference type="PANTHER" id="PTHR33921:SF16">
    <property type="entry name" value="CALVIN CYCLE PROTEIN CP12-3, CHLOROPLASTIC"/>
    <property type="match status" value="1"/>
</dbReference>
<dbReference type="InterPro" id="IPR003823">
    <property type="entry name" value="CP12_dom"/>
</dbReference>
<dbReference type="AlphaFoldDB" id="A0A835QAN3"/>
<dbReference type="GO" id="GO:0009507">
    <property type="term" value="C:chloroplast"/>
    <property type="evidence" value="ECO:0007669"/>
    <property type="project" value="TreeGrafter"/>
</dbReference>
<dbReference type="Pfam" id="PF02672">
    <property type="entry name" value="CP12"/>
    <property type="match status" value="1"/>
</dbReference>
<protein>
    <recommendedName>
        <fullName evidence="2">CP12 domain-containing protein</fullName>
    </recommendedName>
</protein>
<dbReference type="InterPro" id="IPR039314">
    <property type="entry name" value="CP12-like"/>
</dbReference>
<evidence type="ECO:0000313" key="4">
    <source>
        <dbReference type="Proteomes" id="UP000636800"/>
    </source>
</evidence>
<feature type="domain" description="CP12" evidence="2">
    <location>
        <begin position="68"/>
        <end position="140"/>
    </location>
</feature>
<evidence type="ECO:0000259" key="2">
    <source>
        <dbReference type="SMART" id="SM01093"/>
    </source>
</evidence>
<organism evidence="3 4">
    <name type="scientific">Vanilla planifolia</name>
    <name type="common">Vanilla</name>
    <dbReference type="NCBI Taxonomy" id="51239"/>
    <lineage>
        <taxon>Eukaryota</taxon>
        <taxon>Viridiplantae</taxon>
        <taxon>Streptophyta</taxon>
        <taxon>Embryophyta</taxon>
        <taxon>Tracheophyta</taxon>
        <taxon>Spermatophyta</taxon>
        <taxon>Magnoliopsida</taxon>
        <taxon>Liliopsida</taxon>
        <taxon>Asparagales</taxon>
        <taxon>Orchidaceae</taxon>
        <taxon>Vanilloideae</taxon>
        <taxon>Vanilleae</taxon>
        <taxon>Vanilla</taxon>
    </lineage>
</organism>
<dbReference type="SMART" id="SM01093">
    <property type="entry name" value="CP12"/>
    <property type="match status" value="1"/>
</dbReference>
<evidence type="ECO:0000256" key="1">
    <source>
        <dbReference type="PIRSR" id="PIRSR639314-50"/>
    </source>
</evidence>
<sequence length="140" mass="15614">MASLSFSSYPTSCSSSTSFHLHYPTSMLSAKPIPNRVSWILKSRWGPAPAVAAAGKRYWGTAMREKKLADLVEKKLMEAKEVCSGEGEGSIGCRVVWDEVEELSMAKADFRRRLAESESDPLEPFCQQNPDSDECRIFEC</sequence>
<accession>A0A835QAN3</accession>
<dbReference type="EMBL" id="JADCNL010000009">
    <property type="protein sequence ID" value="KAG0467265.1"/>
    <property type="molecule type" value="Genomic_DNA"/>
</dbReference>
<name>A0A835QAN3_VANPL</name>
<gene>
    <name evidence="3" type="ORF">HPP92_018845</name>
</gene>
<feature type="disulfide bond" evidence="1">
    <location>
        <begin position="83"/>
        <end position="93"/>
    </location>
</feature>
<reference evidence="3 4" key="1">
    <citation type="journal article" date="2020" name="Nat. Food">
        <title>A phased Vanilla planifolia genome enables genetic improvement of flavour and production.</title>
        <authorList>
            <person name="Hasing T."/>
            <person name="Tang H."/>
            <person name="Brym M."/>
            <person name="Khazi F."/>
            <person name="Huang T."/>
            <person name="Chambers A.H."/>
        </authorList>
    </citation>
    <scope>NUCLEOTIDE SEQUENCE [LARGE SCALE GENOMIC DNA]</scope>
    <source>
        <tissue evidence="3">Leaf</tissue>
    </source>
</reference>
<dbReference type="Proteomes" id="UP000636800">
    <property type="component" value="Unassembled WGS sequence"/>
</dbReference>
<comment type="caution">
    <text evidence="3">The sequence shown here is derived from an EMBL/GenBank/DDBJ whole genome shotgun (WGS) entry which is preliminary data.</text>
</comment>
<dbReference type="GO" id="GO:0080153">
    <property type="term" value="P:negative regulation of reductive pentose-phosphate cycle"/>
    <property type="evidence" value="ECO:0007669"/>
    <property type="project" value="TreeGrafter"/>
</dbReference>
<keyword evidence="1" id="KW-1015">Disulfide bond</keyword>
<feature type="disulfide bond" evidence="1">
    <location>
        <begin position="126"/>
        <end position="135"/>
    </location>
</feature>
<evidence type="ECO:0000313" key="3">
    <source>
        <dbReference type="EMBL" id="KAG0467265.1"/>
    </source>
</evidence>
<keyword evidence="4" id="KW-1185">Reference proteome</keyword>
<dbReference type="PANTHER" id="PTHR33921">
    <property type="entry name" value="CALVIN CYCLE PROTEIN CP12-2, CHLOROPLASTIC"/>
    <property type="match status" value="1"/>
</dbReference>
<proteinExistence type="predicted"/>